<sequence length="191" mass="18900">MTRVDAAVPGHPTRRTPLLRLAAVPVVALAVLLGSAACSGDRAEQATPATGATIPQAGTTSGAPTQPTVTDRSAGEESGGAGAVATDAPRPEDTDVVLSFAVWDPATSSVQASGYVSPLVEDGGTCTLDLTQGDRTVSVSSAALADATTTACTDLVVPGEDLAAGTWVLQLHYASDTAEGTSGALSVEVPA</sequence>
<name>A0A1I0IS81_9ACTN</name>
<gene>
    <name evidence="2" type="ORF">SAMN04488546_4613</name>
</gene>
<feature type="compositionally biased region" description="Polar residues" evidence="1">
    <location>
        <begin position="56"/>
        <end position="71"/>
    </location>
</feature>
<keyword evidence="3" id="KW-1185">Reference proteome</keyword>
<dbReference type="RefSeq" id="WP_139206984.1">
    <property type="nucleotide sequence ID" value="NZ_FOIE01000018.1"/>
</dbReference>
<dbReference type="OrthoDB" id="4981587at2"/>
<evidence type="ECO:0000313" key="3">
    <source>
        <dbReference type="Proteomes" id="UP000198507"/>
    </source>
</evidence>
<protein>
    <submittedName>
        <fullName evidence="2">Uncharacterized protein</fullName>
    </submittedName>
</protein>
<dbReference type="Proteomes" id="UP000198507">
    <property type="component" value="Unassembled WGS sequence"/>
</dbReference>
<proteinExistence type="predicted"/>
<feature type="region of interest" description="Disordered" evidence="1">
    <location>
        <begin position="47"/>
        <end position="90"/>
    </location>
</feature>
<dbReference type="EMBL" id="FOIE01000018">
    <property type="protein sequence ID" value="SEU00094.1"/>
    <property type="molecule type" value="Genomic_DNA"/>
</dbReference>
<evidence type="ECO:0000313" key="2">
    <source>
        <dbReference type="EMBL" id="SEU00094.1"/>
    </source>
</evidence>
<dbReference type="AlphaFoldDB" id="A0A1I0IS81"/>
<organism evidence="2 3">
    <name type="scientific">Geodermatophilus poikilotrophus</name>
    <dbReference type="NCBI Taxonomy" id="1333667"/>
    <lineage>
        <taxon>Bacteria</taxon>
        <taxon>Bacillati</taxon>
        <taxon>Actinomycetota</taxon>
        <taxon>Actinomycetes</taxon>
        <taxon>Geodermatophilales</taxon>
        <taxon>Geodermatophilaceae</taxon>
        <taxon>Geodermatophilus</taxon>
    </lineage>
</organism>
<accession>A0A1I0IS81</accession>
<reference evidence="3" key="1">
    <citation type="submission" date="2016-10" db="EMBL/GenBank/DDBJ databases">
        <authorList>
            <person name="Varghese N."/>
            <person name="Submissions S."/>
        </authorList>
    </citation>
    <scope>NUCLEOTIDE SEQUENCE [LARGE SCALE GENOMIC DNA]</scope>
    <source>
        <strain evidence="3">DSM 44209</strain>
    </source>
</reference>
<evidence type="ECO:0000256" key="1">
    <source>
        <dbReference type="SAM" id="MobiDB-lite"/>
    </source>
</evidence>